<keyword evidence="3 5" id="KW-1133">Transmembrane helix</keyword>
<name>A0A1X1TEU2_9MYCO</name>
<dbReference type="Proteomes" id="UP000193564">
    <property type="component" value="Unassembled WGS sequence"/>
</dbReference>
<dbReference type="AlphaFoldDB" id="A0A1X1TEU2"/>
<dbReference type="GO" id="GO:0016020">
    <property type="term" value="C:membrane"/>
    <property type="evidence" value="ECO:0007669"/>
    <property type="project" value="UniProtKB-SubCell"/>
</dbReference>
<protein>
    <submittedName>
        <fullName evidence="6">Iron permease</fullName>
    </submittedName>
    <submittedName>
        <fullName evidence="7">Zinc transporter</fullName>
    </submittedName>
</protein>
<dbReference type="EMBL" id="LQOS01000020">
    <property type="protein sequence ID" value="ORV43054.1"/>
    <property type="molecule type" value="Genomic_DNA"/>
</dbReference>
<feature type="transmembrane region" description="Helical" evidence="5">
    <location>
        <begin position="193"/>
        <end position="212"/>
    </location>
</feature>
<keyword evidence="2 5" id="KW-0812">Transmembrane</keyword>
<evidence type="ECO:0000256" key="4">
    <source>
        <dbReference type="ARBA" id="ARBA00023136"/>
    </source>
</evidence>
<evidence type="ECO:0000313" key="6">
    <source>
        <dbReference type="EMBL" id="BBZ06131.1"/>
    </source>
</evidence>
<feature type="transmembrane region" description="Helical" evidence="5">
    <location>
        <begin position="62"/>
        <end position="83"/>
    </location>
</feature>
<organism evidence="7 8">
    <name type="scientific">Mycolicibacterium doricum</name>
    <dbReference type="NCBI Taxonomy" id="126673"/>
    <lineage>
        <taxon>Bacteria</taxon>
        <taxon>Bacillati</taxon>
        <taxon>Actinomycetota</taxon>
        <taxon>Actinomycetes</taxon>
        <taxon>Mycobacteriales</taxon>
        <taxon>Mycobacteriaceae</taxon>
        <taxon>Mycolicibacterium</taxon>
    </lineage>
</organism>
<gene>
    <name evidence="7" type="ORF">AWC01_07730</name>
    <name evidence="6" type="ORF">MDOR_03000</name>
</gene>
<dbReference type="GO" id="GO:0005385">
    <property type="term" value="F:zinc ion transmembrane transporter activity"/>
    <property type="evidence" value="ECO:0007669"/>
    <property type="project" value="TreeGrafter"/>
</dbReference>
<dbReference type="GO" id="GO:0006882">
    <property type="term" value="P:intracellular zinc ion homeostasis"/>
    <property type="evidence" value="ECO:0007669"/>
    <property type="project" value="TreeGrafter"/>
</dbReference>
<dbReference type="Proteomes" id="UP000467201">
    <property type="component" value="Chromosome"/>
</dbReference>
<evidence type="ECO:0000256" key="5">
    <source>
        <dbReference type="SAM" id="Phobius"/>
    </source>
</evidence>
<evidence type="ECO:0000256" key="2">
    <source>
        <dbReference type="ARBA" id="ARBA00022692"/>
    </source>
</evidence>
<proteinExistence type="predicted"/>
<evidence type="ECO:0000256" key="1">
    <source>
        <dbReference type="ARBA" id="ARBA00004141"/>
    </source>
</evidence>
<feature type="transmembrane region" description="Helical" evidence="5">
    <location>
        <begin position="6"/>
        <end position="28"/>
    </location>
</feature>
<dbReference type="Pfam" id="PF02535">
    <property type="entry name" value="Zip"/>
    <property type="match status" value="1"/>
</dbReference>
<feature type="transmembrane region" description="Helical" evidence="5">
    <location>
        <begin position="104"/>
        <end position="127"/>
    </location>
</feature>
<feature type="transmembrane region" description="Helical" evidence="5">
    <location>
        <begin position="35"/>
        <end position="56"/>
    </location>
</feature>
<reference evidence="6 9" key="2">
    <citation type="journal article" date="2019" name="Emerg. Microbes Infect.">
        <title>Comprehensive subspecies identification of 175 nontuberculous mycobacteria species based on 7547 genomic profiles.</title>
        <authorList>
            <person name="Matsumoto Y."/>
            <person name="Kinjo T."/>
            <person name="Motooka D."/>
            <person name="Nabeya D."/>
            <person name="Jung N."/>
            <person name="Uechi K."/>
            <person name="Horii T."/>
            <person name="Iida T."/>
            <person name="Fujita J."/>
            <person name="Nakamura S."/>
        </authorList>
    </citation>
    <scope>NUCLEOTIDE SEQUENCE [LARGE SCALE GENOMIC DNA]</scope>
    <source>
        <strain evidence="6 9">JCM 12405</strain>
    </source>
</reference>
<dbReference type="InterPro" id="IPR003689">
    <property type="entry name" value="ZIP"/>
</dbReference>
<dbReference type="RefSeq" id="WP_085189624.1">
    <property type="nucleotide sequence ID" value="NZ_AP022605.1"/>
</dbReference>
<feature type="transmembrane region" description="Helical" evidence="5">
    <location>
        <begin position="165"/>
        <end position="186"/>
    </location>
</feature>
<reference evidence="6" key="3">
    <citation type="submission" date="2020-02" db="EMBL/GenBank/DDBJ databases">
        <authorList>
            <person name="Matsumoto Y."/>
            <person name="Motooka D."/>
            <person name="Nakamura S."/>
        </authorList>
    </citation>
    <scope>NUCLEOTIDE SEQUENCE</scope>
    <source>
        <strain evidence="6">JCM 12405</strain>
    </source>
</reference>
<dbReference type="OrthoDB" id="9806593at2"/>
<keyword evidence="4 5" id="KW-0472">Membrane</keyword>
<comment type="subcellular location">
    <subcellularLocation>
        <location evidence="1">Membrane</location>
        <topology evidence="1">Multi-pass membrane protein</topology>
    </subcellularLocation>
</comment>
<dbReference type="PANTHER" id="PTHR16950:SF16">
    <property type="entry name" value="ZINC TRANSPORTER ZIP13"/>
    <property type="match status" value="1"/>
</dbReference>
<dbReference type="PANTHER" id="PTHR16950">
    <property type="entry name" value="ZINC TRANSPORTER SLC39A7 HISTIDINE-RICH MEMBRANE PROTEIN KE4"/>
    <property type="match status" value="1"/>
</dbReference>
<evidence type="ECO:0000313" key="7">
    <source>
        <dbReference type="EMBL" id="ORV43054.1"/>
    </source>
</evidence>
<dbReference type="STRING" id="126673.AWC01_07730"/>
<evidence type="ECO:0000313" key="8">
    <source>
        <dbReference type="Proteomes" id="UP000193564"/>
    </source>
</evidence>
<evidence type="ECO:0000256" key="3">
    <source>
        <dbReference type="ARBA" id="ARBA00022989"/>
    </source>
</evidence>
<feature type="transmembrane region" description="Helical" evidence="5">
    <location>
        <begin position="224"/>
        <end position="243"/>
    </location>
</feature>
<keyword evidence="8" id="KW-1185">Reference proteome</keyword>
<accession>A0A1X1TEU2</accession>
<dbReference type="KEGG" id="mdr:MDOR_03000"/>
<dbReference type="EMBL" id="AP022605">
    <property type="protein sequence ID" value="BBZ06131.1"/>
    <property type="molecule type" value="Genomic_DNA"/>
</dbReference>
<evidence type="ECO:0000313" key="9">
    <source>
        <dbReference type="Proteomes" id="UP000467201"/>
    </source>
</evidence>
<sequence>MGALVWIVVAGLAMSAIALVGSAALLIPDRHFSRIVMPLVGLAAGALLGGALFHMLPESIAALGNNLAVFAWVGLGVMVFHVLEQFLHWHHCHRPMGQHRPLGYLILAADGLHNFVGGVAVGSAFIVDIRLGIVTWLVAAAHEVPQEIGDFGILVHSGWNVRHALAYNVASALTFPIGGLLAYWLAGRVDVAVLIPFAAGNFIYIALADLLPELTTSPAPQRKITHTACFAGGLLVLWAIAAVT</sequence>
<reference evidence="7 8" key="1">
    <citation type="submission" date="2016-01" db="EMBL/GenBank/DDBJ databases">
        <title>The new phylogeny of the genus Mycobacterium.</title>
        <authorList>
            <person name="Tarcisio F."/>
            <person name="Conor M."/>
            <person name="Antonella G."/>
            <person name="Elisabetta G."/>
            <person name="Giulia F.S."/>
            <person name="Sara T."/>
            <person name="Anna F."/>
            <person name="Clotilde B."/>
            <person name="Roberto B."/>
            <person name="Veronica D.S."/>
            <person name="Fabio R."/>
            <person name="Monica P."/>
            <person name="Olivier J."/>
            <person name="Enrico T."/>
            <person name="Nicola S."/>
        </authorList>
    </citation>
    <scope>NUCLEOTIDE SEQUENCE [LARGE SCALE GENOMIC DNA]</scope>
    <source>
        <strain evidence="7 8">DSM 44339</strain>
    </source>
</reference>